<dbReference type="Gene3D" id="2.60.120.10">
    <property type="entry name" value="Jelly Rolls"/>
    <property type="match status" value="1"/>
</dbReference>
<name>A0A1E3T524_9MYCO</name>
<dbReference type="Pfam" id="PF07883">
    <property type="entry name" value="Cupin_2"/>
    <property type="match status" value="1"/>
</dbReference>
<dbReference type="Proteomes" id="UP000094224">
    <property type="component" value="Unassembled WGS sequence"/>
</dbReference>
<accession>A0A1E3T524</accession>
<dbReference type="EMBL" id="MIHC01000005">
    <property type="protein sequence ID" value="ODR09421.1"/>
    <property type="molecule type" value="Genomic_DNA"/>
</dbReference>
<sequence>MYTNLAGGTGNRVFDVLGPTIEFLNNGPGDAGGSDEICIMRGVVPPGVTVPLHSHDDYEGFLVLSGTQQVLVADGPDLTWRDARAGDYVHVPGGVVHAHRNISDEPAVDLIVTTARLGQFFRELSGPQGRPPTPRAMARFVELAMDYGYWLGSVEENASVGIELPTLPAEEKT</sequence>
<proteinExistence type="predicted"/>
<keyword evidence="3" id="KW-1185">Reference proteome</keyword>
<evidence type="ECO:0000313" key="2">
    <source>
        <dbReference type="EMBL" id="ODR09421.1"/>
    </source>
</evidence>
<evidence type="ECO:0000259" key="1">
    <source>
        <dbReference type="Pfam" id="PF07883"/>
    </source>
</evidence>
<dbReference type="InterPro" id="IPR014710">
    <property type="entry name" value="RmlC-like_jellyroll"/>
</dbReference>
<dbReference type="InterPro" id="IPR053146">
    <property type="entry name" value="QDO-like"/>
</dbReference>
<dbReference type="InterPro" id="IPR011051">
    <property type="entry name" value="RmlC_Cupin_sf"/>
</dbReference>
<comment type="caution">
    <text evidence="2">The sequence shown here is derived from an EMBL/GenBank/DDBJ whole genome shotgun (WGS) entry which is preliminary data.</text>
</comment>
<dbReference type="PANTHER" id="PTHR36440">
    <property type="entry name" value="PUTATIVE (AFU_ORTHOLOGUE AFUA_8G07350)-RELATED"/>
    <property type="match status" value="1"/>
</dbReference>
<gene>
    <name evidence="2" type="ORF">BHQ21_04250</name>
</gene>
<feature type="domain" description="Cupin type-2" evidence="1">
    <location>
        <begin position="43"/>
        <end position="108"/>
    </location>
</feature>
<dbReference type="AlphaFoldDB" id="A0A1E3T524"/>
<dbReference type="SUPFAM" id="SSF51182">
    <property type="entry name" value="RmlC-like cupins"/>
    <property type="match status" value="1"/>
</dbReference>
<reference evidence="3" key="1">
    <citation type="submission" date="2016-09" db="EMBL/GenBank/DDBJ databases">
        <authorList>
            <person name="Greninger A.L."/>
            <person name="Jerome K.R."/>
            <person name="Mcnair B."/>
            <person name="Wallis C."/>
            <person name="Fang F."/>
        </authorList>
    </citation>
    <scope>NUCLEOTIDE SEQUENCE [LARGE SCALE GENOMIC DNA]</scope>
    <source>
        <strain evidence="3">BC1_M4</strain>
    </source>
</reference>
<dbReference type="InterPro" id="IPR013096">
    <property type="entry name" value="Cupin_2"/>
</dbReference>
<dbReference type="STRING" id="243061.AWC25_20120"/>
<evidence type="ECO:0000313" key="3">
    <source>
        <dbReference type="Proteomes" id="UP000094224"/>
    </source>
</evidence>
<protein>
    <submittedName>
        <fullName evidence="2">Cupin</fullName>
    </submittedName>
</protein>
<dbReference type="PANTHER" id="PTHR36440:SF1">
    <property type="entry name" value="PUTATIVE (AFU_ORTHOLOGUE AFUA_8G07350)-RELATED"/>
    <property type="match status" value="1"/>
</dbReference>
<organism evidence="2 3">
    <name type="scientific">Mycobacterium sherrisii</name>
    <dbReference type="NCBI Taxonomy" id="243061"/>
    <lineage>
        <taxon>Bacteria</taxon>
        <taxon>Bacillati</taxon>
        <taxon>Actinomycetota</taxon>
        <taxon>Actinomycetes</taxon>
        <taxon>Mycobacteriales</taxon>
        <taxon>Mycobacteriaceae</taxon>
        <taxon>Mycobacterium</taxon>
        <taxon>Mycobacterium simiae complex</taxon>
    </lineage>
</organism>
<dbReference type="RefSeq" id="WP_069399188.1">
    <property type="nucleotide sequence ID" value="NZ_JACKTB010000047.1"/>
</dbReference>